<accession>A0A8T2N3Q1</accession>
<protein>
    <submittedName>
        <fullName evidence="1">Uncharacterized protein</fullName>
    </submittedName>
</protein>
<proteinExistence type="predicted"/>
<reference evidence="1" key="1">
    <citation type="thesis" date="2021" institute="BYU ScholarsArchive" country="Provo, UT, USA">
        <title>Applications of and Algorithms for Genome Assembly and Genomic Analyses with an Emphasis on Marine Teleosts.</title>
        <authorList>
            <person name="Pickett B.D."/>
        </authorList>
    </citation>
    <scope>NUCLEOTIDE SEQUENCE</scope>
    <source>
        <strain evidence="1">HI-2016</strain>
    </source>
</reference>
<dbReference type="AlphaFoldDB" id="A0A8T2N3Q1"/>
<dbReference type="EMBL" id="JAFBMS010000145">
    <property type="protein sequence ID" value="KAG9334546.1"/>
    <property type="molecule type" value="Genomic_DNA"/>
</dbReference>
<evidence type="ECO:0000313" key="1">
    <source>
        <dbReference type="EMBL" id="KAG9334546.1"/>
    </source>
</evidence>
<organism evidence="1 2">
    <name type="scientific">Albula glossodonta</name>
    <name type="common">roundjaw bonefish</name>
    <dbReference type="NCBI Taxonomy" id="121402"/>
    <lineage>
        <taxon>Eukaryota</taxon>
        <taxon>Metazoa</taxon>
        <taxon>Chordata</taxon>
        <taxon>Craniata</taxon>
        <taxon>Vertebrata</taxon>
        <taxon>Euteleostomi</taxon>
        <taxon>Actinopterygii</taxon>
        <taxon>Neopterygii</taxon>
        <taxon>Teleostei</taxon>
        <taxon>Albuliformes</taxon>
        <taxon>Albulidae</taxon>
        <taxon>Albula</taxon>
    </lineage>
</organism>
<keyword evidence="2" id="KW-1185">Reference proteome</keyword>
<sequence>MRPLFGESRVAPVPAATCCRPASTQHNTPALPIEFGFQLACLSTNSPPRDGAGLFRRGRREFCGRKGGSCLVRHMVTVRNTHTPHRKCCNPLVPMDDTQRPVKLKLERLKDEIAEVTNEIENLGSTEERYASACAWLLFP</sequence>
<gene>
    <name evidence="1" type="ORF">JZ751_007482</name>
</gene>
<name>A0A8T2N3Q1_9TELE</name>
<comment type="caution">
    <text evidence="1">The sequence shown here is derived from an EMBL/GenBank/DDBJ whole genome shotgun (WGS) entry which is preliminary data.</text>
</comment>
<evidence type="ECO:0000313" key="2">
    <source>
        <dbReference type="Proteomes" id="UP000824540"/>
    </source>
</evidence>
<dbReference type="Proteomes" id="UP000824540">
    <property type="component" value="Unassembled WGS sequence"/>
</dbReference>